<protein>
    <submittedName>
        <fullName evidence="2">Transcriptional regulator</fullName>
    </submittedName>
</protein>
<dbReference type="InterPro" id="IPR036390">
    <property type="entry name" value="WH_DNA-bd_sf"/>
</dbReference>
<dbReference type="InterPro" id="IPR011991">
    <property type="entry name" value="ArsR-like_HTH"/>
</dbReference>
<dbReference type="GO" id="GO:0097063">
    <property type="term" value="F:cadmium ion sensor activity"/>
    <property type="evidence" value="ECO:0007669"/>
    <property type="project" value="TreeGrafter"/>
</dbReference>
<dbReference type="SMART" id="SM00418">
    <property type="entry name" value="HTH_ARSR"/>
    <property type="match status" value="1"/>
</dbReference>
<dbReference type="GO" id="GO:0046686">
    <property type="term" value="P:response to cadmium ion"/>
    <property type="evidence" value="ECO:0007669"/>
    <property type="project" value="TreeGrafter"/>
</dbReference>
<organism evidence="2 3">
    <name type="scientific">Paraburkholderia acidicola</name>
    <dbReference type="NCBI Taxonomy" id="1912599"/>
    <lineage>
        <taxon>Bacteria</taxon>
        <taxon>Pseudomonadati</taxon>
        <taxon>Pseudomonadota</taxon>
        <taxon>Betaproteobacteria</taxon>
        <taxon>Burkholderiales</taxon>
        <taxon>Burkholderiaceae</taxon>
        <taxon>Paraburkholderia</taxon>
    </lineage>
</organism>
<dbReference type="Pfam" id="PF12840">
    <property type="entry name" value="HTH_20"/>
    <property type="match status" value="1"/>
</dbReference>
<feature type="domain" description="HTH arsR-type" evidence="1">
    <location>
        <begin position="1"/>
        <end position="94"/>
    </location>
</feature>
<dbReference type="Gene3D" id="1.10.10.10">
    <property type="entry name" value="Winged helix-like DNA-binding domain superfamily/Winged helix DNA-binding domain"/>
    <property type="match status" value="1"/>
</dbReference>
<dbReference type="Proteomes" id="UP000218022">
    <property type="component" value="Unassembled WGS sequence"/>
</dbReference>
<dbReference type="NCBIfam" id="NF033788">
    <property type="entry name" value="HTH_metalloreg"/>
    <property type="match status" value="1"/>
</dbReference>
<accession>A0A2A4EPZ4</accession>
<evidence type="ECO:0000313" key="3">
    <source>
        <dbReference type="Proteomes" id="UP000218022"/>
    </source>
</evidence>
<dbReference type="InterPro" id="IPR052543">
    <property type="entry name" value="HTH_Metal-responsive_Reg"/>
</dbReference>
<dbReference type="EMBL" id="MTZV01000006">
    <property type="protein sequence ID" value="PCE23211.1"/>
    <property type="molecule type" value="Genomic_DNA"/>
</dbReference>
<comment type="caution">
    <text evidence="2">The sequence shown here is derived from an EMBL/GenBank/DDBJ whole genome shotgun (WGS) entry which is preliminary data.</text>
</comment>
<name>A0A2A4EPZ4_9BURK</name>
<dbReference type="GO" id="GO:0010288">
    <property type="term" value="P:response to lead ion"/>
    <property type="evidence" value="ECO:0007669"/>
    <property type="project" value="TreeGrafter"/>
</dbReference>
<gene>
    <name evidence="2" type="ORF">BWP39_26360</name>
</gene>
<dbReference type="SUPFAM" id="SSF46785">
    <property type="entry name" value="Winged helix' DNA-binding domain"/>
    <property type="match status" value="1"/>
</dbReference>
<evidence type="ECO:0000313" key="2">
    <source>
        <dbReference type="EMBL" id="PCE23211.1"/>
    </source>
</evidence>
<evidence type="ECO:0000259" key="1">
    <source>
        <dbReference type="PROSITE" id="PS50987"/>
    </source>
</evidence>
<dbReference type="AlphaFoldDB" id="A0A2A4EPZ4"/>
<dbReference type="PANTHER" id="PTHR39168">
    <property type="entry name" value="TRANSCRIPTIONAL REGULATOR-RELATED"/>
    <property type="match status" value="1"/>
</dbReference>
<dbReference type="RefSeq" id="WP_096725180.1">
    <property type="nucleotide sequence ID" value="NZ_MTZV01000006.1"/>
</dbReference>
<dbReference type="PRINTS" id="PR00778">
    <property type="entry name" value="HTHARSR"/>
</dbReference>
<reference evidence="2 3" key="1">
    <citation type="submission" date="2017-01" db="EMBL/GenBank/DDBJ databases">
        <title>Whole-Genome Shotgun Sequencing of Two beta-Proteobacterial Species in Search of the Bulgecin Biosynthetic Cluster.</title>
        <authorList>
            <person name="Horsman M.E."/>
            <person name="Marous D.R."/>
            <person name="Li R."/>
            <person name="Oliver R.A."/>
            <person name="Byun B."/>
            <person name="Emrich S.J."/>
            <person name="Boggess B."/>
            <person name="Townsend C.A."/>
            <person name="Mobashery S."/>
        </authorList>
    </citation>
    <scope>NUCLEOTIDE SEQUENCE [LARGE SCALE GENOMIC DNA]</scope>
    <source>
        <strain evidence="2 3">ATCC 31363</strain>
    </source>
</reference>
<sequence length="241" mass="26095">MCSQPNIASTAFLIADPARANMLMALVAGRALPAGELAYAAGVTAQTASTHLAKLLDGGLVTVEAEGRHRYYRLSGAHVALVLENLAAIVPAREVRRRPLGREAQNLRFARCCYDHLAGQVGVAVTQALQQRGFIVAAQDKRFDVTADGHEWFGHIGLDMERLRATRRVGRGIARQCLDWTEREHHLAGPLGVQFMSALCANGWMRRVNASRVVQVTPVGWAGLKAELGIEGRLGALTQEA</sequence>
<dbReference type="GO" id="GO:0032791">
    <property type="term" value="F:lead ion binding"/>
    <property type="evidence" value="ECO:0007669"/>
    <property type="project" value="TreeGrafter"/>
</dbReference>
<dbReference type="InterPro" id="IPR036388">
    <property type="entry name" value="WH-like_DNA-bd_sf"/>
</dbReference>
<dbReference type="PROSITE" id="PS50987">
    <property type="entry name" value="HTH_ARSR_2"/>
    <property type="match status" value="1"/>
</dbReference>
<dbReference type="OrthoDB" id="9797716at2"/>
<proteinExistence type="predicted"/>
<dbReference type="GO" id="GO:0003700">
    <property type="term" value="F:DNA-binding transcription factor activity"/>
    <property type="evidence" value="ECO:0007669"/>
    <property type="project" value="InterPro"/>
</dbReference>
<dbReference type="CDD" id="cd00090">
    <property type="entry name" value="HTH_ARSR"/>
    <property type="match status" value="1"/>
</dbReference>
<dbReference type="PANTHER" id="PTHR39168:SF1">
    <property type="entry name" value="TRANSCRIPTIONAL REGULATORY PROTEIN"/>
    <property type="match status" value="1"/>
</dbReference>
<dbReference type="InterPro" id="IPR001845">
    <property type="entry name" value="HTH_ArsR_DNA-bd_dom"/>
</dbReference>
<dbReference type="GO" id="GO:0003677">
    <property type="term" value="F:DNA binding"/>
    <property type="evidence" value="ECO:0007669"/>
    <property type="project" value="TreeGrafter"/>
</dbReference>